<feature type="compositionally biased region" description="Basic and acidic residues" evidence="1">
    <location>
        <begin position="78"/>
        <end position="92"/>
    </location>
</feature>
<feature type="region of interest" description="Disordered" evidence="1">
    <location>
        <begin position="76"/>
        <end position="103"/>
    </location>
</feature>
<evidence type="ECO:0000313" key="2">
    <source>
        <dbReference type="EMBL" id="MCP2726958.1"/>
    </source>
</evidence>
<keyword evidence="3" id="KW-1185">Reference proteome</keyword>
<dbReference type="RefSeq" id="WP_254009776.1">
    <property type="nucleotide sequence ID" value="NZ_JAMZMM010000003.1"/>
</dbReference>
<name>A0AAE3KLS4_9CYAN</name>
<comment type="caution">
    <text evidence="2">The sequence shown here is derived from an EMBL/GenBank/DDBJ whole genome shotgun (WGS) entry which is preliminary data.</text>
</comment>
<dbReference type="Proteomes" id="UP001204953">
    <property type="component" value="Unassembled WGS sequence"/>
</dbReference>
<organism evidence="2 3">
    <name type="scientific">Limnofasciculus baicalensis BBK-W-15</name>
    <dbReference type="NCBI Taxonomy" id="2699891"/>
    <lineage>
        <taxon>Bacteria</taxon>
        <taxon>Bacillati</taxon>
        <taxon>Cyanobacteriota</taxon>
        <taxon>Cyanophyceae</taxon>
        <taxon>Coleofasciculales</taxon>
        <taxon>Coleofasciculaceae</taxon>
        <taxon>Limnofasciculus</taxon>
        <taxon>Limnofasciculus baicalensis</taxon>
    </lineage>
</organism>
<accession>A0AAE3KLS4</accession>
<gene>
    <name evidence="2" type="ORF">NJ959_00505</name>
</gene>
<sequence length="103" mass="11587">MKNGQCRACGSHEVRSNRNRKFPALNTITLTVGSSVARYASLDTYVCVTCGYAENYVTSAEDLEYIRENWKPVGVRYDNSDRTPENGHRIPEQELISRVGNGE</sequence>
<evidence type="ECO:0000256" key="1">
    <source>
        <dbReference type="SAM" id="MobiDB-lite"/>
    </source>
</evidence>
<dbReference type="EMBL" id="JAMZMM010000003">
    <property type="protein sequence ID" value="MCP2726958.1"/>
    <property type="molecule type" value="Genomic_DNA"/>
</dbReference>
<protein>
    <submittedName>
        <fullName evidence="2">Uncharacterized protein</fullName>
    </submittedName>
</protein>
<reference evidence="2" key="1">
    <citation type="submission" date="2022-06" db="EMBL/GenBank/DDBJ databases">
        <title>New cyanobacteria of genus Symplocastrum in benthos of Lake Baikal.</title>
        <authorList>
            <person name="Sorokovikova E."/>
            <person name="Tikhonova I."/>
            <person name="Krasnopeev A."/>
            <person name="Evseev P."/>
            <person name="Gladkikh A."/>
            <person name="Belykh O."/>
        </authorList>
    </citation>
    <scope>NUCLEOTIDE SEQUENCE</scope>
    <source>
        <strain evidence="2">BBK-W-15</strain>
    </source>
</reference>
<dbReference type="AlphaFoldDB" id="A0AAE3KLS4"/>
<proteinExistence type="predicted"/>
<evidence type="ECO:0000313" key="3">
    <source>
        <dbReference type="Proteomes" id="UP001204953"/>
    </source>
</evidence>